<evidence type="ECO:0000313" key="3">
    <source>
        <dbReference type="Proteomes" id="UP001144096"/>
    </source>
</evidence>
<feature type="transmembrane region" description="Helical" evidence="1">
    <location>
        <begin position="96"/>
        <end position="114"/>
    </location>
</feature>
<feature type="transmembrane region" description="Helical" evidence="1">
    <location>
        <begin position="121"/>
        <end position="139"/>
    </location>
</feature>
<keyword evidence="1" id="KW-1133">Transmembrane helix</keyword>
<dbReference type="EMBL" id="JAMXQV010000002">
    <property type="protein sequence ID" value="MCR6482168.1"/>
    <property type="molecule type" value="Genomic_DNA"/>
</dbReference>
<feature type="transmembrane region" description="Helical" evidence="1">
    <location>
        <begin position="71"/>
        <end position="90"/>
    </location>
</feature>
<feature type="transmembrane region" description="Helical" evidence="1">
    <location>
        <begin position="145"/>
        <end position="166"/>
    </location>
</feature>
<accession>A0A9X2SHT4</accession>
<keyword evidence="1" id="KW-0472">Membrane</keyword>
<dbReference type="RefSeq" id="WP_257918802.1">
    <property type="nucleotide sequence ID" value="NZ_JAMXQV010000002.1"/>
</dbReference>
<comment type="caution">
    <text evidence="2">The sequence shown here is derived from an EMBL/GenBank/DDBJ whole genome shotgun (WGS) entry which is preliminary data.</text>
</comment>
<dbReference type="AlphaFoldDB" id="A0A9X2SHT4"/>
<proteinExistence type="predicted"/>
<feature type="transmembrane region" description="Helical" evidence="1">
    <location>
        <begin position="33"/>
        <end position="51"/>
    </location>
</feature>
<evidence type="ECO:0000313" key="2">
    <source>
        <dbReference type="EMBL" id="MCR6482168.1"/>
    </source>
</evidence>
<keyword evidence="3" id="KW-1185">Reference proteome</keyword>
<sequence>MRQQFLGALIGAAFGTVFVLVNSGDPLPSAIGWVLRGLAVLALAAVVFLGLRAGGRPTLEGRPMFGPSYRFIVLGEVVLLVAGFFVLRLLDAPVQANVAWIATIVGLHFVALASAWKTRSILVVGVVLTVLGVAGLVLLGSAAAWVPFVSGVLSGVTLLGGSLYGVRRAWVTAVSARRTSSPPRPA</sequence>
<protein>
    <submittedName>
        <fullName evidence="2">Uncharacterized protein</fullName>
    </submittedName>
</protein>
<dbReference type="Proteomes" id="UP001144096">
    <property type="component" value="Unassembled WGS sequence"/>
</dbReference>
<gene>
    <name evidence="2" type="ORF">M8542_05045</name>
</gene>
<name>A0A9X2SHT4_9PSEU</name>
<reference evidence="2" key="1">
    <citation type="submission" date="2022-06" db="EMBL/GenBank/DDBJ databases">
        <title>Amycolatopsis iheyaensis sp. nov., a new species of the genus Amycolatopsis isolated from soil in Iheya island, Japan.</title>
        <authorList>
            <person name="Ngamcharungchit C."/>
            <person name="Kanto H."/>
            <person name="Take A."/>
            <person name="Intra B."/>
            <person name="Matsumoto A."/>
            <person name="Panbangred W."/>
            <person name="Inahashi Y."/>
        </authorList>
    </citation>
    <scope>NUCLEOTIDE SEQUENCE</scope>
    <source>
        <strain evidence="2">OK19-0408</strain>
    </source>
</reference>
<evidence type="ECO:0000256" key="1">
    <source>
        <dbReference type="SAM" id="Phobius"/>
    </source>
</evidence>
<organism evidence="2 3">
    <name type="scientific">Amycolatopsis iheyensis</name>
    <dbReference type="NCBI Taxonomy" id="2945988"/>
    <lineage>
        <taxon>Bacteria</taxon>
        <taxon>Bacillati</taxon>
        <taxon>Actinomycetota</taxon>
        <taxon>Actinomycetes</taxon>
        <taxon>Pseudonocardiales</taxon>
        <taxon>Pseudonocardiaceae</taxon>
        <taxon>Amycolatopsis</taxon>
    </lineage>
</organism>
<keyword evidence="1" id="KW-0812">Transmembrane</keyword>